<reference evidence="3 4" key="1">
    <citation type="submission" date="2016-10" db="EMBL/GenBank/DDBJ databases">
        <authorList>
            <person name="Varghese N."/>
            <person name="Submissions S."/>
        </authorList>
    </citation>
    <scope>NUCLEOTIDE SEQUENCE [LARGE SCALE GENOMIC DNA]</scope>
    <source>
        <strain evidence="2 3">NFIX06</strain>
        <strain evidence="1 4">NFIX08</strain>
    </source>
</reference>
<comment type="caution">
    <text evidence="1">The sequence shown here is derived from an EMBL/GenBank/DDBJ whole genome shotgun (WGS) entry which is preliminary data.</text>
</comment>
<dbReference type="Proteomes" id="UP000198760">
    <property type="component" value="Unassembled WGS sequence"/>
</dbReference>
<dbReference type="Proteomes" id="UP000199173">
    <property type="component" value="Unassembled WGS sequence"/>
</dbReference>
<evidence type="ECO:0000313" key="2">
    <source>
        <dbReference type="EMBL" id="SFU17682.1"/>
    </source>
</evidence>
<keyword evidence="3" id="KW-1185">Reference proteome</keyword>
<protein>
    <submittedName>
        <fullName evidence="1">Uncharacterized protein</fullName>
    </submittedName>
</protein>
<evidence type="ECO:0000313" key="1">
    <source>
        <dbReference type="EMBL" id="SFR26641.1"/>
    </source>
</evidence>
<dbReference type="AlphaFoldDB" id="A0AAX2EZK7"/>
<gene>
    <name evidence="2" type="ORF">SAMN03159428_05073</name>
    <name evidence="1" type="ORF">SAMN03159514_05044</name>
</gene>
<organism evidence="1 4">
    <name type="scientific">Kosakonia radicincitans</name>
    <dbReference type="NCBI Taxonomy" id="283686"/>
    <lineage>
        <taxon>Bacteria</taxon>
        <taxon>Pseudomonadati</taxon>
        <taxon>Pseudomonadota</taxon>
        <taxon>Gammaproteobacteria</taxon>
        <taxon>Enterobacterales</taxon>
        <taxon>Enterobacteriaceae</taxon>
        <taxon>Kosakonia</taxon>
    </lineage>
</organism>
<proteinExistence type="predicted"/>
<accession>A0AAX2EZK7</accession>
<name>A0AAX2EZK7_9ENTR</name>
<dbReference type="EMBL" id="FOYJ01000018">
    <property type="protein sequence ID" value="SFR26641.1"/>
    <property type="molecule type" value="Genomic_DNA"/>
</dbReference>
<dbReference type="KEGG" id="krd:A3780_08340"/>
<sequence length="80" mass="9430">MSFFDDHNMISITEDKMLTEHSFFAYLIFPVRMTLSGAAKNRMPGAFYPCYLHLKQNSADAYLYVHRFKKRFPAILLTFL</sequence>
<dbReference type="EMBL" id="FPAV01000021">
    <property type="protein sequence ID" value="SFU17682.1"/>
    <property type="molecule type" value="Genomic_DNA"/>
</dbReference>
<evidence type="ECO:0000313" key="4">
    <source>
        <dbReference type="Proteomes" id="UP000199173"/>
    </source>
</evidence>
<evidence type="ECO:0000313" key="3">
    <source>
        <dbReference type="Proteomes" id="UP000198760"/>
    </source>
</evidence>